<accession>A0AA86NSZ6</accession>
<keyword evidence="3" id="KW-1185">Reference proteome</keyword>
<gene>
    <name evidence="1" type="ORF">HINF_LOCUS13108</name>
    <name evidence="2" type="ORF">HINF_LOCUS20886</name>
</gene>
<evidence type="ECO:0000313" key="3">
    <source>
        <dbReference type="Proteomes" id="UP001642409"/>
    </source>
</evidence>
<reference evidence="1" key="1">
    <citation type="submission" date="2023-06" db="EMBL/GenBank/DDBJ databases">
        <authorList>
            <person name="Kurt Z."/>
        </authorList>
    </citation>
    <scope>NUCLEOTIDE SEQUENCE</scope>
</reference>
<proteinExistence type="predicted"/>
<dbReference type="EMBL" id="CAXDID020000056">
    <property type="protein sequence ID" value="CAL6007947.1"/>
    <property type="molecule type" value="Genomic_DNA"/>
</dbReference>
<dbReference type="EMBL" id="CATOUU010000341">
    <property type="protein sequence ID" value="CAI9925463.1"/>
    <property type="molecule type" value="Genomic_DNA"/>
</dbReference>
<dbReference type="AlphaFoldDB" id="A0AA86NSZ6"/>
<protein>
    <submittedName>
        <fullName evidence="1">Uncharacterized protein</fullName>
    </submittedName>
</protein>
<reference evidence="2 3" key="2">
    <citation type="submission" date="2024-07" db="EMBL/GenBank/DDBJ databases">
        <authorList>
            <person name="Akdeniz Z."/>
        </authorList>
    </citation>
    <scope>NUCLEOTIDE SEQUENCE [LARGE SCALE GENOMIC DNA]</scope>
</reference>
<evidence type="ECO:0000313" key="1">
    <source>
        <dbReference type="EMBL" id="CAI9925463.1"/>
    </source>
</evidence>
<comment type="caution">
    <text evidence="1">The sequence shown here is derived from an EMBL/GenBank/DDBJ whole genome shotgun (WGS) entry which is preliminary data.</text>
</comment>
<name>A0AA86NSZ6_9EUKA</name>
<sequence>MLFGISEIIFQAVISKSFNSLGSVQICNSKLLNDGNVISFCEKHTSMVSMTSTHTVLGQRSQIFNSIYTSSVQNSALNYVYSSNSATSFALFGLSPVINITQSTISVKVDQFLLQGALICLSCDVNVSASTFAFTSFGQNVSGFTLYSTSVQLSSVLIQFRLNGQNVGGISLYGVNLNIISCNITGFIIDSAVNGSLVAFSGQIQASNVRVCSNVGLGKGMVSGDLIQSCDVCGSQIASYGMCMQSLDFGNVVDNQLVCTKSFIFDGNACSCPKGWFLNISTCISLLDTSSQLINENTDLKTQISKLNQTVIDLTNLVNSQALVIIQFVNQITCASKFGYQLVNNVCVQQSCSISGQQSVNGICQCMHINAIVQGNTCACPQNSNLIENVCVCQFTGQQMINGSCQCQTQGAYLDGTNICTCGSSVNVSNVCTCPQGQVLQFGVCICLVQFAYLQGNTCVCPLNAQVVDNSCKCPDNSDIIGTACVCKISGMAIFNNQCQCATGQLVNGICQYVLSDPSFTCSQQLFFYSFDVSSVTNNISNGYVFGTDFIVTGAYVDIQDNVYHNNVVPLFQSQTTFNNVKIRVGVQSITGGTLLSPSTQITINQLNIISKDQTQITLTQGQLNIMQAQLSNANITTLLLNMSFSMSAGNITMFGSLQINSIVNITNYQILGVYQSSASVALISLLTANSSINMTNINIQPYVFNIGNYSSLLFSSVTYSKIVINNIAIIIGTSSNVQQLSQIATKDTLLFNYGGIVMYQLWSSLTISSLIYDCYQSVAVNNATNIGSINGQSIVQNNNQDTWQIKMTLQNSCVHHQINSSMYVTNMGLFGWHCPQMTIQNSQIALYLQMTYFENIGTIGRHESVQCYIQDSVIQFTNLIKAGQGLCVSSIIGYQNMAAATYIQRTTVKNSNFTAQWHAGGIIGNNYNGPQHIIDCVIQYNKIRATSYIGGVVGYTYYCNIQMSGTLIQSNELSGSWCGIFQGYSGNKGTTYDIQTSTSIGNNLNGQIMPECTHLTNAINSITQC</sequence>
<dbReference type="Proteomes" id="UP001642409">
    <property type="component" value="Unassembled WGS sequence"/>
</dbReference>
<organism evidence="1">
    <name type="scientific">Hexamita inflata</name>
    <dbReference type="NCBI Taxonomy" id="28002"/>
    <lineage>
        <taxon>Eukaryota</taxon>
        <taxon>Metamonada</taxon>
        <taxon>Diplomonadida</taxon>
        <taxon>Hexamitidae</taxon>
        <taxon>Hexamitinae</taxon>
        <taxon>Hexamita</taxon>
    </lineage>
</organism>
<evidence type="ECO:0000313" key="2">
    <source>
        <dbReference type="EMBL" id="CAL6007947.1"/>
    </source>
</evidence>